<reference evidence="2 3" key="1">
    <citation type="journal article" date="2018" name="Sci. Rep.">
        <title>Genomic signatures of local adaptation to the degree of environmental predictability in rotifers.</title>
        <authorList>
            <person name="Franch-Gras L."/>
            <person name="Hahn C."/>
            <person name="Garcia-Roger E.M."/>
            <person name="Carmona M.J."/>
            <person name="Serra M."/>
            <person name="Gomez A."/>
        </authorList>
    </citation>
    <scope>NUCLEOTIDE SEQUENCE [LARGE SCALE GENOMIC DNA]</scope>
    <source>
        <strain evidence="2">HYR1</strain>
    </source>
</reference>
<comment type="caution">
    <text evidence="2">The sequence shown here is derived from an EMBL/GenBank/DDBJ whole genome shotgun (WGS) entry which is preliminary data.</text>
</comment>
<name>A0A3M7QHA9_BRAPC</name>
<dbReference type="GO" id="GO:0006376">
    <property type="term" value="P:mRNA splice site recognition"/>
    <property type="evidence" value="ECO:0007669"/>
    <property type="project" value="InterPro"/>
</dbReference>
<organism evidence="2 3">
    <name type="scientific">Brachionus plicatilis</name>
    <name type="common">Marine rotifer</name>
    <name type="synonym">Brachionus muelleri</name>
    <dbReference type="NCBI Taxonomy" id="10195"/>
    <lineage>
        <taxon>Eukaryota</taxon>
        <taxon>Metazoa</taxon>
        <taxon>Spiralia</taxon>
        <taxon>Gnathifera</taxon>
        <taxon>Rotifera</taxon>
        <taxon>Eurotatoria</taxon>
        <taxon>Monogononta</taxon>
        <taxon>Pseudotrocha</taxon>
        <taxon>Ploima</taxon>
        <taxon>Brachionidae</taxon>
        <taxon>Brachionus</taxon>
    </lineage>
</organism>
<accession>A0A3M7QHA9</accession>
<dbReference type="OrthoDB" id="10266921at2759"/>
<dbReference type="AlphaFoldDB" id="A0A3M7QHA9"/>
<dbReference type="InterPro" id="IPR004882">
    <property type="entry name" value="Luc7-rel"/>
</dbReference>
<protein>
    <submittedName>
        <fullName evidence="2">Luc7 3</fullName>
    </submittedName>
</protein>
<evidence type="ECO:0000313" key="2">
    <source>
        <dbReference type="EMBL" id="RNA10837.1"/>
    </source>
</evidence>
<keyword evidence="3" id="KW-1185">Reference proteome</keyword>
<dbReference type="STRING" id="10195.A0A3M7QHA9"/>
<dbReference type="Pfam" id="PF03194">
    <property type="entry name" value="LUC7"/>
    <property type="match status" value="1"/>
</dbReference>
<dbReference type="EMBL" id="REGN01006102">
    <property type="protein sequence ID" value="RNA10837.1"/>
    <property type="molecule type" value="Genomic_DNA"/>
</dbReference>
<dbReference type="Proteomes" id="UP000276133">
    <property type="component" value="Unassembled WGS sequence"/>
</dbReference>
<evidence type="ECO:0000313" key="3">
    <source>
        <dbReference type="Proteomes" id="UP000276133"/>
    </source>
</evidence>
<proteinExistence type="inferred from homology"/>
<dbReference type="GO" id="GO:0005685">
    <property type="term" value="C:U1 snRNP"/>
    <property type="evidence" value="ECO:0007669"/>
    <property type="project" value="InterPro"/>
</dbReference>
<comment type="similarity">
    <text evidence="1">Belongs to the Luc7 family.</text>
</comment>
<dbReference type="GO" id="GO:0003729">
    <property type="term" value="F:mRNA binding"/>
    <property type="evidence" value="ECO:0007669"/>
    <property type="project" value="InterPro"/>
</dbReference>
<evidence type="ECO:0000256" key="1">
    <source>
        <dbReference type="ARBA" id="ARBA00005655"/>
    </source>
</evidence>
<dbReference type="PANTHER" id="PTHR12375">
    <property type="entry name" value="RNA-BINDING PROTEIN LUC7-RELATED"/>
    <property type="match status" value="1"/>
</dbReference>
<sequence>MALQSNAALLDELMGKNRNVAPGASVNQVKFTDDEVCKYYLVEFCPHDLFVNTRADLGPCTKIHDDELKKQYLKSSRFGRLGYEEEYERFLRSLLNEVERKIRRGNERLQLTQVEPTPDKTQKNSKKIANLFSRVKKKSFFDLNLLYIKK</sequence>
<gene>
    <name evidence="2" type="ORF">BpHYR1_049296</name>
</gene>